<gene>
    <name evidence="2" type="ORF">NZH93_48070</name>
</gene>
<evidence type="ECO:0000256" key="1">
    <source>
        <dbReference type="ARBA" id="ARBA00023125"/>
    </source>
</evidence>
<accession>A0A9X3ALL5</accession>
<organism evidence="2 3">
    <name type="scientific">Umezawaea endophytica</name>
    <dbReference type="NCBI Taxonomy" id="1654476"/>
    <lineage>
        <taxon>Bacteria</taxon>
        <taxon>Bacillati</taxon>
        <taxon>Actinomycetota</taxon>
        <taxon>Actinomycetes</taxon>
        <taxon>Pseudonocardiales</taxon>
        <taxon>Pseudonocardiaceae</taxon>
        <taxon>Umezawaea</taxon>
    </lineage>
</organism>
<dbReference type="Gene3D" id="1.10.150.130">
    <property type="match status" value="1"/>
</dbReference>
<keyword evidence="1" id="KW-0238">DNA-binding</keyword>
<comment type="caution">
    <text evidence="2">The sequence shown here is derived from an EMBL/GenBank/DDBJ whole genome shotgun (WGS) entry which is preliminary data.</text>
</comment>
<name>A0A9X3ALL5_9PSEU</name>
<dbReference type="AlphaFoldDB" id="A0A9X3ALL5"/>
<dbReference type="EMBL" id="JANYMP010000050">
    <property type="protein sequence ID" value="MCS7484635.1"/>
    <property type="molecule type" value="Genomic_DNA"/>
</dbReference>
<keyword evidence="3" id="KW-1185">Reference proteome</keyword>
<evidence type="ECO:0000313" key="2">
    <source>
        <dbReference type="EMBL" id="MCS7484635.1"/>
    </source>
</evidence>
<sequence>MTRRPRYITETVPNGPDAILEVEDVRQHLLATCRSNHGQGGTTVAELTTRHILLLALSETTRERYFELDSTHIVPMIGHVLIRDLTPETLEDCYAQLLCCRDHCVVQCLFQICDEVLGILEAHFQLTLIVHSGQWPTH</sequence>
<reference evidence="2" key="1">
    <citation type="submission" date="2022-08" db="EMBL/GenBank/DDBJ databases">
        <authorList>
            <person name="Tistechok S."/>
            <person name="Samborskyy M."/>
            <person name="Roman I."/>
        </authorList>
    </citation>
    <scope>NUCLEOTIDE SEQUENCE</scope>
    <source>
        <strain evidence="2">DSM 103496</strain>
    </source>
</reference>
<dbReference type="GO" id="GO:0003677">
    <property type="term" value="F:DNA binding"/>
    <property type="evidence" value="ECO:0007669"/>
    <property type="project" value="UniProtKB-KW"/>
</dbReference>
<protein>
    <submittedName>
        <fullName evidence="2">Uncharacterized protein</fullName>
    </submittedName>
</protein>
<dbReference type="InterPro" id="IPR010998">
    <property type="entry name" value="Integrase_recombinase_N"/>
</dbReference>
<dbReference type="Proteomes" id="UP001141259">
    <property type="component" value="Unassembled WGS sequence"/>
</dbReference>
<dbReference type="RefSeq" id="WP_259630082.1">
    <property type="nucleotide sequence ID" value="NZ_JANYMP010000050.1"/>
</dbReference>
<proteinExistence type="predicted"/>
<evidence type="ECO:0000313" key="3">
    <source>
        <dbReference type="Proteomes" id="UP001141259"/>
    </source>
</evidence>